<comment type="catalytic activity">
    <reaction evidence="5 6">
        <text>NAD(+) + ATP = ADP + NADP(+) + H(+)</text>
        <dbReference type="Rhea" id="RHEA:18629"/>
        <dbReference type="ChEBI" id="CHEBI:15378"/>
        <dbReference type="ChEBI" id="CHEBI:30616"/>
        <dbReference type="ChEBI" id="CHEBI:57540"/>
        <dbReference type="ChEBI" id="CHEBI:58349"/>
        <dbReference type="ChEBI" id="CHEBI:456216"/>
        <dbReference type="EC" id="2.7.1.23"/>
    </reaction>
</comment>
<feature type="binding site" evidence="6">
    <location>
        <begin position="128"/>
        <end position="129"/>
    </location>
    <ligand>
        <name>NAD(+)</name>
        <dbReference type="ChEBI" id="CHEBI:57540"/>
    </ligand>
</feature>
<evidence type="ECO:0000313" key="7">
    <source>
        <dbReference type="EMBL" id="OGN12241.1"/>
    </source>
</evidence>
<dbReference type="GO" id="GO:0006741">
    <property type="term" value="P:NADP+ biosynthetic process"/>
    <property type="evidence" value="ECO:0007669"/>
    <property type="project" value="UniProtKB-UniRule"/>
</dbReference>
<sequence>MSNREITVNFIYRPDNKAALVWEKKIRQWLKKKYPQVKVVNKNSRFIIVLGGDGTILEAARKYHNHGPIIFGLNLGQVGFLAAVREEEKFLAGLDKLFRGRYQVVERMMLQAKVRRNNRSVFIAHALNEVVAQSLIGMVDLKVLIDGGPIQDIRGTGILISTATGSTSFNLSAHGPIMMPDMKGFIVTELMDHNIPSPSLIVKNKQIQLKVASFRERGLLSVTETGEKVDVVLIADGAQLFPLKEGDLINITRSPKLARFVELEKNYFFKSLQEKFSFK</sequence>
<dbReference type="Gene3D" id="2.60.200.30">
    <property type="entry name" value="Probable inorganic polyphosphate/atp-NAD kinase, domain 2"/>
    <property type="match status" value="1"/>
</dbReference>
<evidence type="ECO:0000256" key="5">
    <source>
        <dbReference type="ARBA" id="ARBA00047925"/>
    </source>
</evidence>
<evidence type="ECO:0000313" key="8">
    <source>
        <dbReference type="Proteomes" id="UP000178197"/>
    </source>
</evidence>
<proteinExistence type="inferred from homology"/>
<dbReference type="HAMAP" id="MF_00361">
    <property type="entry name" value="NAD_kinase"/>
    <property type="match status" value="1"/>
</dbReference>
<dbReference type="PANTHER" id="PTHR20275:SF0">
    <property type="entry name" value="NAD KINASE"/>
    <property type="match status" value="1"/>
</dbReference>
<dbReference type="InterPro" id="IPR017438">
    <property type="entry name" value="ATP-NAD_kinase_N"/>
</dbReference>
<keyword evidence="2 6" id="KW-0418">Kinase</keyword>
<comment type="function">
    <text evidence="6">Involved in the regulation of the intracellular balance of NAD and NADP, and is a key enzyme in the biosynthesis of NADP. Catalyzes specifically the phosphorylation on 2'-hydroxyl of the adenosine moiety of NAD to yield NADP.</text>
</comment>
<keyword evidence="6" id="KW-0547">Nucleotide-binding</keyword>
<dbReference type="PANTHER" id="PTHR20275">
    <property type="entry name" value="NAD KINASE"/>
    <property type="match status" value="1"/>
</dbReference>
<dbReference type="InterPro" id="IPR017437">
    <property type="entry name" value="ATP-NAD_kinase_PpnK-typ_C"/>
</dbReference>
<dbReference type="Pfam" id="PF01513">
    <property type="entry name" value="NAD_kinase"/>
    <property type="match status" value="1"/>
</dbReference>
<reference evidence="7 8" key="1">
    <citation type="journal article" date="2016" name="Nat. Commun.">
        <title>Thousands of microbial genomes shed light on interconnected biogeochemical processes in an aquifer system.</title>
        <authorList>
            <person name="Anantharaman K."/>
            <person name="Brown C.T."/>
            <person name="Hug L.A."/>
            <person name="Sharon I."/>
            <person name="Castelle C.J."/>
            <person name="Probst A.J."/>
            <person name="Thomas B.C."/>
            <person name="Singh A."/>
            <person name="Wilkins M.J."/>
            <person name="Karaoz U."/>
            <person name="Brodie E.L."/>
            <person name="Williams K.H."/>
            <person name="Hubbard S.S."/>
            <person name="Banfield J.F."/>
        </authorList>
    </citation>
    <scope>NUCLEOTIDE SEQUENCE [LARGE SCALE GENOMIC DNA]</scope>
</reference>
<keyword evidence="6" id="KW-0963">Cytoplasm</keyword>
<dbReference type="AlphaFoldDB" id="A0A1F8FGG5"/>
<dbReference type="GO" id="GO:0046872">
    <property type="term" value="F:metal ion binding"/>
    <property type="evidence" value="ECO:0007669"/>
    <property type="project" value="UniProtKB-UniRule"/>
</dbReference>
<dbReference type="Gene3D" id="3.40.50.10330">
    <property type="entry name" value="Probable inorganic polyphosphate/atp-NAD kinase, domain 1"/>
    <property type="match status" value="1"/>
</dbReference>
<keyword evidence="1 6" id="KW-0808">Transferase</keyword>
<comment type="subcellular location">
    <subcellularLocation>
        <location evidence="6">Cytoplasm</location>
    </subcellularLocation>
</comment>
<dbReference type="GO" id="GO:0003951">
    <property type="term" value="F:NAD+ kinase activity"/>
    <property type="evidence" value="ECO:0007669"/>
    <property type="project" value="UniProtKB-UniRule"/>
</dbReference>
<dbReference type="InterPro" id="IPR002504">
    <property type="entry name" value="NADK"/>
</dbReference>
<dbReference type="Proteomes" id="UP000178197">
    <property type="component" value="Unassembled WGS sequence"/>
</dbReference>
<feature type="active site" description="Proton acceptor" evidence="6">
    <location>
        <position position="53"/>
    </location>
</feature>
<accession>A0A1F8FGG5</accession>
<evidence type="ECO:0000256" key="1">
    <source>
        <dbReference type="ARBA" id="ARBA00022679"/>
    </source>
</evidence>
<keyword evidence="6" id="KW-0067">ATP-binding</keyword>
<gene>
    <name evidence="6" type="primary">nadK</name>
    <name evidence="7" type="ORF">A3C71_03050</name>
</gene>
<dbReference type="GO" id="GO:0051287">
    <property type="term" value="F:NAD binding"/>
    <property type="evidence" value="ECO:0007669"/>
    <property type="project" value="UniProtKB-ARBA"/>
</dbReference>
<evidence type="ECO:0000256" key="2">
    <source>
        <dbReference type="ARBA" id="ARBA00022777"/>
    </source>
</evidence>
<dbReference type="GO" id="GO:0019674">
    <property type="term" value="P:NAD+ metabolic process"/>
    <property type="evidence" value="ECO:0007669"/>
    <property type="project" value="InterPro"/>
</dbReference>
<dbReference type="SUPFAM" id="SSF111331">
    <property type="entry name" value="NAD kinase/diacylglycerol kinase-like"/>
    <property type="match status" value="1"/>
</dbReference>
<keyword evidence="3 6" id="KW-0521">NADP</keyword>
<organism evidence="7 8">
    <name type="scientific">Candidatus Yanofskybacteria bacterium RIFCSPHIGHO2_02_FULL_43_15c</name>
    <dbReference type="NCBI Taxonomy" id="1802679"/>
    <lineage>
        <taxon>Bacteria</taxon>
        <taxon>Candidatus Yanofskyibacteriota</taxon>
    </lineage>
</organism>
<evidence type="ECO:0000256" key="3">
    <source>
        <dbReference type="ARBA" id="ARBA00022857"/>
    </source>
</evidence>
<feature type="binding site" evidence="6">
    <location>
        <begin position="53"/>
        <end position="54"/>
    </location>
    <ligand>
        <name>NAD(+)</name>
        <dbReference type="ChEBI" id="CHEBI:57540"/>
    </ligand>
</feature>
<dbReference type="EMBL" id="MGJT01000020">
    <property type="protein sequence ID" value="OGN12241.1"/>
    <property type="molecule type" value="Genomic_DNA"/>
</dbReference>
<name>A0A1F8FGG5_9BACT</name>
<dbReference type="Pfam" id="PF20143">
    <property type="entry name" value="NAD_kinase_C"/>
    <property type="match status" value="1"/>
</dbReference>
<dbReference type="GO" id="GO:0005737">
    <property type="term" value="C:cytoplasm"/>
    <property type="evidence" value="ECO:0007669"/>
    <property type="project" value="UniProtKB-SubCell"/>
</dbReference>
<dbReference type="EC" id="2.7.1.23" evidence="6"/>
<comment type="similarity">
    <text evidence="6">Belongs to the NAD kinase family.</text>
</comment>
<comment type="caution">
    <text evidence="7">The sequence shown here is derived from an EMBL/GenBank/DDBJ whole genome shotgun (WGS) entry which is preliminary data.</text>
</comment>
<dbReference type="InterPro" id="IPR016064">
    <property type="entry name" value="NAD/diacylglycerol_kinase_sf"/>
</dbReference>
<feature type="binding site" evidence="6">
    <location>
        <position position="154"/>
    </location>
    <ligand>
        <name>NAD(+)</name>
        <dbReference type="ChEBI" id="CHEBI:57540"/>
    </ligand>
</feature>
<keyword evidence="4 6" id="KW-0520">NAD</keyword>
<protein>
    <recommendedName>
        <fullName evidence="6">NAD kinase</fullName>
        <ecNumber evidence="6">2.7.1.23</ecNumber>
    </recommendedName>
    <alternativeName>
        <fullName evidence="6">ATP-dependent NAD kinase</fullName>
    </alternativeName>
</protein>
<comment type="caution">
    <text evidence="6">Lacks conserved residue(s) required for the propagation of feature annotation.</text>
</comment>
<evidence type="ECO:0000256" key="6">
    <source>
        <dbReference type="HAMAP-Rule" id="MF_00361"/>
    </source>
</evidence>
<comment type="cofactor">
    <cofactor evidence="6">
        <name>a divalent metal cation</name>
        <dbReference type="ChEBI" id="CHEBI:60240"/>
    </cofactor>
</comment>
<evidence type="ECO:0000256" key="4">
    <source>
        <dbReference type="ARBA" id="ARBA00023027"/>
    </source>
</evidence>
<dbReference type="GO" id="GO:0005524">
    <property type="term" value="F:ATP binding"/>
    <property type="evidence" value="ECO:0007669"/>
    <property type="project" value="UniProtKB-KW"/>
</dbReference>